<keyword evidence="4" id="KW-0813">Transport</keyword>
<evidence type="ECO:0000313" key="16">
    <source>
        <dbReference type="EMBL" id="QWT83728.1"/>
    </source>
</evidence>
<dbReference type="GO" id="GO:0044167">
    <property type="term" value="C:host cell endoplasmic reticulum membrane"/>
    <property type="evidence" value="ECO:0007669"/>
    <property type="project" value="UniProtKB-SubCell"/>
</dbReference>
<evidence type="ECO:0000256" key="3">
    <source>
        <dbReference type="ARBA" id="ARBA00013812"/>
    </source>
</evidence>
<sequence length="69" mass="7887">MYRYLDCLLVIMCVVLAIVLLWPNNYHPCVVRISGAEIQIHNCAEPNKIISSIQLAPWNGVKFPFKSEN</sequence>
<name>A0A1L5BUZ4_PAMV</name>
<gene>
    <name evidence="16" type="primary">ORF4</name>
    <name evidence="15" type="synonym">TGB3</name>
</gene>
<evidence type="ECO:0000256" key="4">
    <source>
        <dbReference type="ARBA" id="ARBA00022448"/>
    </source>
</evidence>
<proteinExistence type="inferred from homology"/>
<reference evidence="15" key="2">
    <citation type="journal article" date="2018" name="Plant Dis.">
        <title>First report of Potato aucuba mosaic virus on potato in China.</title>
        <authorList>
            <person name="Wu X."/>
            <person name="Liu Q."/>
            <person name="Chai M."/>
            <person name="Liu J."/>
            <person name="Zhang L."/>
            <person name="Cheng X."/>
        </authorList>
    </citation>
    <scope>NUCLEOTIDE SEQUENCE</scope>
    <source>
        <strain evidence="15">PAMV-HZ</strain>
    </source>
</reference>
<keyword evidence="9 13" id="KW-0472">Membrane</keyword>
<protein>
    <recommendedName>
        <fullName evidence="3">Movement protein TGBp3</fullName>
    </recommendedName>
    <alternativeName>
        <fullName evidence="12">Triple gene block 3 protein</fullName>
    </alternativeName>
</protein>
<dbReference type="EMBL" id="MH379106">
    <property type="protein sequence ID" value="AXL97635.1"/>
    <property type="molecule type" value="Genomic_RNA"/>
</dbReference>
<reference evidence="16" key="3">
    <citation type="submission" date="2020-10" db="EMBL/GenBank/DDBJ databases">
        <authorList>
            <person name="Knierim D."/>
            <person name="Margaria P."/>
            <person name="Menzel W."/>
            <person name="Winter S."/>
        </authorList>
    </citation>
    <scope>NUCLEOTIDE SEQUENCE</scope>
    <source>
        <strain evidence="16">DSMZ PV-0007</strain>
    </source>
</reference>
<evidence type="ECO:0000256" key="5">
    <source>
        <dbReference type="ARBA" id="ARBA00022692"/>
    </source>
</evidence>
<reference evidence="14" key="1">
    <citation type="submission" date="2016-11" db="EMBL/GenBank/DDBJ databases">
        <title>First report of Potato aucuba mosaic virus in Solanum jasminoides in the United Kingdom.</title>
        <authorList>
            <person name="Adrian F."/>
            <person name="Adams I.P."/>
            <person name="Fowkes A."/>
            <person name="Buxton-Kirk A."/>
            <person name="Daly M."/>
            <person name="Jackson L."/>
            <person name="Forde S."/>
            <person name="Ward R."/>
            <person name="Maclvor A."/>
            <person name="Harju V."/>
            <person name="Skelton A."/>
        </authorList>
    </citation>
    <scope>NUCLEOTIDE SEQUENCE</scope>
    <source>
        <strain evidence="14">PAMV-SJ</strain>
    </source>
</reference>
<keyword evidence="8" id="KW-0916">Viral movement protein</keyword>
<evidence type="ECO:0000256" key="6">
    <source>
        <dbReference type="ARBA" id="ARBA00022870"/>
    </source>
</evidence>
<evidence type="ECO:0000256" key="7">
    <source>
        <dbReference type="ARBA" id="ARBA00022989"/>
    </source>
</evidence>
<evidence type="ECO:0000313" key="15">
    <source>
        <dbReference type="EMBL" id="AXL97635.1"/>
    </source>
</evidence>
<dbReference type="InterPro" id="IPR003411">
    <property type="entry name" value="TGBp3"/>
</dbReference>
<dbReference type="EMBL" id="KY123701">
    <property type="protein sequence ID" value="APL96680.1"/>
    <property type="molecule type" value="Genomic_RNA"/>
</dbReference>
<evidence type="ECO:0000256" key="2">
    <source>
        <dbReference type="ARBA" id="ARBA00010355"/>
    </source>
</evidence>
<evidence type="ECO:0000256" key="8">
    <source>
        <dbReference type="ARBA" id="ARBA00023031"/>
    </source>
</evidence>
<evidence type="ECO:0000256" key="11">
    <source>
        <dbReference type="ARBA" id="ARBA00025270"/>
    </source>
</evidence>
<evidence type="ECO:0000256" key="12">
    <source>
        <dbReference type="ARBA" id="ARBA00033148"/>
    </source>
</evidence>
<evidence type="ECO:0000256" key="9">
    <source>
        <dbReference type="ARBA" id="ARBA00023136"/>
    </source>
</evidence>
<keyword evidence="6" id="KW-1043">Host membrane</keyword>
<dbReference type="EMBL" id="MW080945">
    <property type="protein sequence ID" value="QWT83728.1"/>
    <property type="molecule type" value="Genomic_RNA"/>
</dbReference>
<feature type="transmembrane region" description="Helical" evidence="13">
    <location>
        <begin position="7"/>
        <end position="24"/>
    </location>
</feature>
<keyword evidence="10" id="KW-1038">Host endoplasmic reticulum</keyword>
<keyword evidence="5 13" id="KW-0812">Transmembrane</keyword>
<dbReference type="Pfam" id="PF02495">
    <property type="entry name" value="TGBp3"/>
    <property type="match status" value="1"/>
</dbReference>
<evidence type="ECO:0000313" key="14">
    <source>
        <dbReference type="EMBL" id="APL96680.1"/>
    </source>
</evidence>
<comment type="function">
    <text evidence="11">Plays a role in viral cell-to-cell propagation, by facilitating genome transport to neighboring plant cells through plasmosdesmata. May induce the formation of granular vesicles derived from the Endoplasmic reticulum, which align on actin filaments.</text>
</comment>
<accession>A0A1L5BUZ4</accession>
<evidence type="ECO:0000256" key="1">
    <source>
        <dbReference type="ARBA" id="ARBA00004625"/>
    </source>
</evidence>
<keyword evidence="7 13" id="KW-1133">Transmembrane helix</keyword>
<comment type="similarity">
    <text evidence="2">Belongs to the Tymovirales TGBp3 protein family.</text>
</comment>
<comment type="subcellular location">
    <subcellularLocation>
        <location evidence="1">Host endoplasmic reticulum membrane</location>
    </subcellularLocation>
</comment>
<dbReference type="GO" id="GO:0046740">
    <property type="term" value="P:transport of virus in host, cell to cell"/>
    <property type="evidence" value="ECO:0007669"/>
    <property type="project" value="UniProtKB-KW"/>
</dbReference>
<evidence type="ECO:0000256" key="13">
    <source>
        <dbReference type="SAM" id="Phobius"/>
    </source>
</evidence>
<evidence type="ECO:0000256" key="10">
    <source>
        <dbReference type="ARBA" id="ARBA00023184"/>
    </source>
</evidence>
<organism evidence="14">
    <name type="scientific">Potato aucuba mosaic virus</name>
    <name type="common">PAMV</name>
    <dbReference type="NCBI Taxonomy" id="12182"/>
    <lineage>
        <taxon>Viruses</taxon>
        <taxon>Riboviria</taxon>
        <taxon>Orthornavirae</taxon>
        <taxon>Kitrinoviricota</taxon>
        <taxon>Alsuviricetes</taxon>
        <taxon>Tymovirales</taxon>
        <taxon>Alphaflexiviridae</taxon>
        <taxon>Potexvirus</taxon>
        <taxon>Potexvirus marmoraucuba</taxon>
    </lineage>
</organism>
<organismHost>
    <name type="scientific">Solanum tuberosum</name>
    <name type="common">Potato</name>
    <dbReference type="NCBI Taxonomy" id="4113"/>
</organismHost>